<protein>
    <recommendedName>
        <fullName evidence="2">Phosphatidylinositol transfer protein N-terminal domain-containing protein</fullName>
    </recommendedName>
</protein>
<comment type="caution">
    <text evidence="3">The sequence shown here is derived from an EMBL/GenBank/DDBJ whole genome shotgun (WGS) entry which is preliminary data.</text>
</comment>
<dbReference type="EMBL" id="JAPFFF010000010">
    <property type="protein sequence ID" value="KAK8880404.1"/>
    <property type="molecule type" value="Genomic_DNA"/>
</dbReference>
<feature type="domain" description="Phosphatidylinositol transfer protein N-terminal" evidence="2">
    <location>
        <begin position="1"/>
        <end position="272"/>
    </location>
</feature>
<dbReference type="PRINTS" id="PR00391">
    <property type="entry name" value="PITRANSFER"/>
</dbReference>
<dbReference type="InterPro" id="IPR001666">
    <property type="entry name" value="PI_transfer"/>
</dbReference>
<feature type="region of interest" description="Disordered" evidence="1">
    <location>
        <begin position="278"/>
        <end position="316"/>
    </location>
</feature>
<accession>A0ABR2JP19</accession>
<organism evidence="3 4">
    <name type="scientific">Tritrichomonas musculus</name>
    <dbReference type="NCBI Taxonomy" id="1915356"/>
    <lineage>
        <taxon>Eukaryota</taxon>
        <taxon>Metamonada</taxon>
        <taxon>Parabasalia</taxon>
        <taxon>Tritrichomonadida</taxon>
        <taxon>Tritrichomonadidae</taxon>
        <taxon>Tritrichomonas</taxon>
    </lineage>
</organism>
<sequence length="316" mass="36610">MKIYEYRIICPCSVDQYKVGSIYMTAKRSEEESKQVKGEGIETVKNESFTNEKESGMYTYKILHFKTKIPSSVRWAIPDSFYHFHEQSWNSFPHVHTQYHVPGMGDNFSMSIDSYYAPYKKDEPVPDNLLNLSKDDLAARQIVYLDILDGKPKPEQNRDLSNWICKDLNVNEKFSSFRPEKKKNTFLIDTKATNPETKPPEWTNKFNGEMMIAVKVVKINFIWTGLQTIVEKYTAGTFYHNLFLENHRAMMLWGNDWAKMSLEDVRKFESQAYSQTNSIGFEKGDENKPNENAAVSNKKSPDTVNPPNPAEAKINH</sequence>
<name>A0ABR2JP19_9EUKA</name>
<evidence type="ECO:0000256" key="1">
    <source>
        <dbReference type="SAM" id="MobiDB-lite"/>
    </source>
</evidence>
<keyword evidence="4" id="KW-1185">Reference proteome</keyword>
<dbReference type="Gene3D" id="3.30.530.20">
    <property type="match status" value="1"/>
</dbReference>
<evidence type="ECO:0000259" key="2">
    <source>
        <dbReference type="Pfam" id="PF02121"/>
    </source>
</evidence>
<evidence type="ECO:0000313" key="3">
    <source>
        <dbReference type="EMBL" id="KAK8880404.1"/>
    </source>
</evidence>
<feature type="compositionally biased region" description="Polar residues" evidence="1">
    <location>
        <begin position="293"/>
        <end position="303"/>
    </location>
</feature>
<reference evidence="3 4" key="1">
    <citation type="submission" date="2024-04" db="EMBL/GenBank/DDBJ databases">
        <title>Tritrichomonas musculus Genome.</title>
        <authorList>
            <person name="Alves-Ferreira E."/>
            <person name="Grigg M."/>
            <person name="Lorenzi H."/>
            <person name="Galac M."/>
        </authorList>
    </citation>
    <scope>NUCLEOTIDE SEQUENCE [LARGE SCALE GENOMIC DNA]</scope>
    <source>
        <strain evidence="3 4">EAF2021</strain>
    </source>
</reference>
<dbReference type="PANTHER" id="PTHR10658:SF11">
    <property type="entry name" value="VIBRATOR, ISOFORM B"/>
    <property type="match status" value="1"/>
</dbReference>
<dbReference type="Pfam" id="PF02121">
    <property type="entry name" value="IP_trans"/>
    <property type="match status" value="1"/>
</dbReference>
<dbReference type="Proteomes" id="UP001470230">
    <property type="component" value="Unassembled WGS sequence"/>
</dbReference>
<dbReference type="InterPro" id="IPR055261">
    <property type="entry name" value="PI_transfer_N"/>
</dbReference>
<dbReference type="SUPFAM" id="SSF55961">
    <property type="entry name" value="Bet v1-like"/>
    <property type="match status" value="1"/>
</dbReference>
<dbReference type="InterPro" id="IPR023393">
    <property type="entry name" value="START-like_dom_sf"/>
</dbReference>
<gene>
    <name evidence="3" type="ORF">M9Y10_003076</name>
</gene>
<proteinExistence type="predicted"/>
<dbReference type="PANTHER" id="PTHR10658">
    <property type="entry name" value="PHOSPHATIDYLINOSITOL TRANSFER PROTEIN"/>
    <property type="match status" value="1"/>
</dbReference>
<evidence type="ECO:0000313" key="4">
    <source>
        <dbReference type="Proteomes" id="UP001470230"/>
    </source>
</evidence>